<dbReference type="GO" id="GO:0005829">
    <property type="term" value="C:cytosol"/>
    <property type="evidence" value="ECO:0007669"/>
    <property type="project" value="TreeGrafter"/>
</dbReference>
<name>J9GSX8_9ZZZZ</name>
<protein>
    <submittedName>
        <fullName evidence="6">LysR family transcriptional regulator</fullName>
    </submittedName>
</protein>
<dbReference type="AlphaFoldDB" id="J9GSX8"/>
<evidence type="ECO:0000256" key="3">
    <source>
        <dbReference type="ARBA" id="ARBA00023125"/>
    </source>
</evidence>
<gene>
    <name evidence="6" type="ORF">EVA_00145</name>
</gene>
<dbReference type="PROSITE" id="PS50931">
    <property type="entry name" value="HTH_LYSR"/>
    <property type="match status" value="1"/>
</dbReference>
<dbReference type="InterPro" id="IPR050950">
    <property type="entry name" value="HTH-type_LysR_regulators"/>
</dbReference>
<dbReference type="FunFam" id="1.10.10.10:FF:000001">
    <property type="entry name" value="LysR family transcriptional regulator"/>
    <property type="match status" value="1"/>
</dbReference>
<comment type="caution">
    <text evidence="6">The sequence shown here is derived from an EMBL/GenBank/DDBJ whole genome shotgun (WGS) entry which is preliminary data.</text>
</comment>
<keyword evidence="4" id="KW-0804">Transcription</keyword>
<evidence type="ECO:0000313" key="6">
    <source>
        <dbReference type="EMBL" id="EJX11114.1"/>
    </source>
</evidence>
<dbReference type="Pfam" id="PF00126">
    <property type="entry name" value="HTH_1"/>
    <property type="match status" value="1"/>
</dbReference>
<proteinExistence type="inferred from homology"/>
<evidence type="ECO:0000256" key="4">
    <source>
        <dbReference type="ARBA" id="ARBA00023163"/>
    </source>
</evidence>
<dbReference type="Pfam" id="PF03466">
    <property type="entry name" value="LysR_substrate"/>
    <property type="match status" value="1"/>
</dbReference>
<comment type="similarity">
    <text evidence="1">Belongs to the LysR transcriptional regulatory family.</text>
</comment>
<evidence type="ECO:0000256" key="2">
    <source>
        <dbReference type="ARBA" id="ARBA00023015"/>
    </source>
</evidence>
<dbReference type="InterPro" id="IPR000847">
    <property type="entry name" value="LysR_HTH_N"/>
</dbReference>
<dbReference type="Gene3D" id="1.10.10.10">
    <property type="entry name" value="Winged helix-like DNA-binding domain superfamily/Winged helix DNA-binding domain"/>
    <property type="match status" value="1"/>
</dbReference>
<dbReference type="PANTHER" id="PTHR30419:SF8">
    <property type="entry name" value="NITROGEN ASSIMILATION TRANSCRIPTIONAL ACTIVATOR-RELATED"/>
    <property type="match status" value="1"/>
</dbReference>
<dbReference type="PRINTS" id="PR00039">
    <property type="entry name" value="HTHLYSR"/>
</dbReference>
<dbReference type="GO" id="GO:0003700">
    <property type="term" value="F:DNA-binding transcription factor activity"/>
    <property type="evidence" value="ECO:0007669"/>
    <property type="project" value="InterPro"/>
</dbReference>
<keyword evidence="3" id="KW-0238">DNA-binding</keyword>
<reference evidence="6" key="1">
    <citation type="journal article" date="2012" name="PLoS ONE">
        <title>Gene sets for utilization of primary and secondary nutrition supplies in the distal gut of endangered iberian lynx.</title>
        <authorList>
            <person name="Alcaide M."/>
            <person name="Messina E."/>
            <person name="Richter M."/>
            <person name="Bargiela R."/>
            <person name="Peplies J."/>
            <person name="Huws S.A."/>
            <person name="Newbold C.J."/>
            <person name="Golyshin P.N."/>
            <person name="Simon M.A."/>
            <person name="Lopez G."/>
            <person name="Yakimov M.M."/>
            <person name="Ferrer M."/>
        </authorList>
    </citation>
    <scope>NUCLEOTIDE SEQUENCE</scope>
</reference>
<organism evidence="6">
    <name type="scientific">gut metagenome</name>
    <dbReference type="NCBI Taxonomy" id="749906"/>
    <lineage>
        <taxon>unclassified sequences</taxon>
        <taxon>metagenomes</taxon>
        <taxon>organismal metagenomes</taxon>
    </lineage>
</organism>
<dbReference type="InterPro" id="IPR005119">
    <property type="entry name" value="LysR_subst-bd"/>
</dbReference>
<keyword evidence="2" id="KW-0805">Transcription regulation</keyword>
<dbReference type="Gene3D" id="3.40.190.290">
    <property type="match status" value="1"/>
</dbReference>
<dbReference type="PANTHER" id="PTHR30419">
    <property type="entry name" value="HTH-TYPE TRANSCRIPTIONAL REGULATOR YBHD"/>
    <property type="match status" value="1"/>
</dbReference>
<dbReference type="GO" id="GO:0003677">
    <property type="term" value="F:DNA binding"/>
    <property type="evidence" value="ECO:0007669"/>
    <property type="project" value="UniProtKB-KW"/>
</dbReference>
<dbReference type="EMBL" id="AMCI01000004">
    <property type="protein sequence ID" value="EJX11114.1"/>
    <property type="molecule type" value="Genomic_DNA"/>
</dbReference>
<dbReference type="CDD" id="cd05466">
    <property type="entry name" value="PBP2_LTTR_substrate"/>
    <property type="match status" value="1"/>
</dbReference>
<evidence type="ECO:0000259" key="5">
    <source>
        <dbReference type="PROSITE" id="PS50931"/>
    </source>
</evidence>
<sequence>MDIPLRMELRYLKSFLLAAKLLNFSEAARQMCITQSTFSQTIKQLENELGSALFFRNSHEVSLTEAGLELLPFAEKTVQSAEDCAHRMEDLRGLRCGTLNIGVTHSFNMVMHETLKEFIHRYPGISLSVVYKPMTELLDRLSRRELDFVLSFRPQGSYPEIESHILFEDHLSVVVRRDHPLAKKERVTLSDLSAYPVALPAKGLQARNVLEDILSGSNVALNVRVEMDEVTPLLRLVRNTGLCTILSGSSTDDVDDLCTVPIHHESCRMVGCVQMLKGVYKKEASKEFIRILCETSLVKKRMGAWLG</sequence>
<dbReference type="InterPro" id="IPR036390">
    <property type="entry name" value="WH_DNA-bd_sf"/>
</dbReference>
<feature type="domain" description="HTH lysR-type" evidence="5">
    <location>
        <begin position="7"/>
        <end position="64"/>
    </location>
</feature>
<evidence type="ECO:0000256" key="1">
    <source>
        <dbReference type="ARBA" id="ARBA00009437"/>
    </source>
</evidence>
<dbReference type="InterPro" id="IPR036388">
    <property type="entry name" value="WH-like_DNA-bd_sf"/>
</dbReference>
<accession>J9GSX8</accession>
<dbReference type="SUPFAM" id="SSF53850">
    <property type="entry name" value="Periplasmic binding protein-like II"/>
    <property type="match status" value="1"/>
</dbReference>
<dbReference type="SUPFAM" id="SSF46785">
    <property type="entry name" value="Winged helix' DNA-binding domain"/>
    <property type="match status" value="1"/>
</dbReference>